<dbReference type="AlphaFoldDB" id="A0A2W1BNW9"/>
<gene>
    <name evidence="1" type="primary">HaOG206858</name>
    <name evidence="1" type="ORF">B5X24_HaOG206858</name>
</gene>
<proteinExistence type="predicted"/>
<protein>
    <submittedName>
        <fullName evidence="1">Uncharacterized protein</fullName>
    </submittedName>
</protein>
<keyword evidence="2" id="KW-1185">Reference proteome</keyword>
<dbReference type="EMBL" id="KZ150015">
    <property type="protein sequence ID" value="PZC74987.1"/>
    <property type="molecule type" value="Genomic_DNA"/>
</dbReference>
<evidence type="ECO:0000313" key="2">
    <source>
        <dbReference type="Proteomes" id="UP000249218"/>
    </source>
</evidence>
<evidence type="ECO:0000313" key="1">
    <source>
        <dbReference type="EMBL" id="PZC74987.1"/>
    </source>
</evidence>
<accession>A0A2W1BNW9</accession>
<name>A0A2W1BNW9_HELAM</name>
<dbReference type="Proteomes" id="UP000249218">
    <property type="component" value="Unassembled WGS sequence"/>
</dbReference>
<reference evidence="1 2" key="1">
    <citation type="journal article" date="2017" name="BMC Biol.">
        <title>Genomic innovations, transcriptional plasticity and gene loss underlying the evolution and divergence of two highly polyphagous and invasive Helicoverpa pest species.</title>
        <authorList>
            <person name="Pearce S.L."/>
            <person name="Clarke D.F."/>
            <person name="East P.D."/>
            <person name="Elfekih S."/>
            <person name="Gordon K.H."/>
            <person name="Jermiin L.S."/>
            <person name="McGaughran A."/>
            <person name="Oakeshott J.G."/>
            <person name="Papanikolaou A."/>
            <person name="Perera O.P."/>
            <person name="Rane R.V."/>
            <person name="Richards S."/>
            <person name="Tay W.T."/>
            <person name="Walsh T.K."/>
            <person name="Anderson A."/>
            <person name="Anderson C.J."/>
            <person name="Asgari S."/>
            <person name="Board P.G."/>
            <person name="Bretschneider A."/>
            <person name="Campbell P.M."/>
            <person name="Chertemps T."/>
            <person name="Christeller J.T."/>
            <person name="Coppin C.W."/>
            <person name="Downes S.J."/>
            <person name="Duan G."/>
            <person name="Farnsworth C.A."/>
            <person name="Good R.T."/>
            <person name="Han L.B."/>
            <person name="Han Y.C."/>
            <person name="Hatje K."/>
            <person name="Horne I."/>
            <person name="Huang Y.P."/>
            <person name="Hughes D.S."/>
            <person name="Jacquin-Joly E."/>
            <person name="James W."/>
            <person name="Jhangiani S."/>
            <person name="Kollmar M."/>
            <person name="Kuwar S.S."/>
            <person name="Li S."/>
            <person name="Liu N.Y."/>
            <person name="Maibeche M.T."/>
            <person name="Miller J.R."/>
            <person name="Montagne N."/>
            <person name="Perry T."/>
            <person name="Qu J."/>
            <person name="Song S.V."/>
            <person name="Sutton G.G."/>
            <person name="Vogel H."/>
            <person name="Walenz B.P."/>
            <person name="Xu W."/>
            <person name="Zhang H.J."/>
            <person name="Zou Z."/>
            <person name="Batterham P."/>
            <person name="Edwards O.R."/>
            <person name="Feyereisen R."/>
            <person name="Gibbs R.A."/>
            <person name="Heckel D.G."/>
            <person name="McGrath A."/>
            <person name="Robin C."/>
            <person name="Scherer S.E."/>
            <person name="Worley K.C."/>
            <person name="Wu Y.D."/>
        </authorList>
    </citation>
    <scope>NUCLEOTIDE SEQUENCE [LARGE SCALE GENOMIC DNA]</scope>
    <source>
        <strain evidence="1">Harm_GR_Male_#8</strain>
        <tissue evidence="1">Whole organism</tissue>
    </source>
</reference>
<organism evidence="1 2">
    <name type="scientific">Helicoverpa armigera</name>
    <name type="common">Cotton bollworm</name>
    <name type="synonym">Heliothis armigera</name>
    <dbReference type="NCBI Taxonomy" id="29058"/>
    <lineage>
        <taxon>Eukaryota</taxon>
        <taxon>Metazoa</taxon>
        <taxon>Ecdysozoa</taxon>
        <taxon>Arthropoda</taxon>
        <taxon>Hexapoda</taxon>
        <taxon>Insecta</taxon>
        <taxon>Pterygota</taxon>
        <taxon>Neoptera</taxon>
        <taxon>Endopterygota</taxon>
        <taxon>Lepidoptera</taxon>
        <taxon>Glossata</taxon>
        <taxon>Ditrysia</taxon>
        <taxon>Noctuoidea</taxon>
        <taxon>Noctuidae</taxon>
        <taxon>Heliothinae</taxon>
        <taxon>Helicoverpa</taxon>
    </lineage>
</organism>
<sequence>MSAMSRYYAVTCLVIGQGARVVRGRGGLGCGGVQPAAVDNRRRDYRVTHRSLCLLTARLLTSSARHVLRTTCALPTCPMTTANTSLRTRLGVLLGK</sequence>